<evidence type="ECO:0000313" key="3">
    <source>
        <dbReference type="EMBL" id="ETL27317.1"/>
    </source>
</evidence>
<keyword evidence="1" id="KW-0812">Transmembrane</keyword>
<keyword evidence="1" id="KW-0472">Membrane</keyword>
<protein>
    <submittedName>
        <fullName evidence="3">Uncharacterized protein</fullName>
    </submittedName>
</protein>
<dbReference type="Proteomes" id="UP000053864">
    <property type="component" value="Unassembled WGS sequence"/>
</dbReference>
<keyword evidence="1" id="KW-1133">Transmembrane helix</keyword>
<name>W2I1G4_PHYNI</name>
<dbReference type="EMBL" id="KI675979">
    <property type="protein sequence ID" value="ETL27317.1"/>
    <property type="molecule type" value="Genomic_DNA"/>
</dbReference>
<evidence type="ECO:0000256" key="1">
    <source>
        <dbReference type="SAM" id="Phobius"/>
    </source>
</evidence>
<reference evidence="2" key="1">
    <citation type="submission" date="2013-11" db="EMBL/GenBank/DDBJ databases">
        <title>The Genome Sequence of Phytophthora parasitica CJ02B3.</title>
        <authorList>
            <consortium name="The Broad Institute Genomics Platform"/>
            <person name="Russ C."/>
            <person name="Tyler B."/>
            <person name="Panabieres F."/>
            <person name="Shan W."/>
            <person name="Tripathy S."/>
            <person name="Grunwald N."/>
            <person name="Machado M."/>
            <person name="Johnson C.S."/>
            <person name="Arredondo F."/>
            <person name="Hong C."/>
            <person name="Coffey M."/>
            <person name="Young S.K."/>
            <person name="Zeng Q."/>
            <person name="Gargeya S."/>
            <person name="Fitzgerald M."/>
            <person name="Abouelleil A."/>
            <person name="Alvarado L."/>
            <person name="Chapman S.B."/>
            <person name="Gainer-Dewar J."/>
            <person name="Goldberg J."/>
            <person name="Griggs A."/>
            <person name="Gujja S."/>
            <person name="Hansen M."/>
            <person name="Howarth C."/>
            <person name="Imamovic A."/>
            <person name="Ireland A."/>
            <person name="Larimer J."/>
            <person name="McCowan C."/>
            <person name="Murphy C."/>
            <person name="Pearson M."/>
            <person name="Poon T.W."/>
            <person name="Priest M."/>
            <person name="Roberts A."/>
            <person name="Saif S."/>
            <person name="Shea T."/>
            <person name="Sykes S."/>
            <person name="Wortman J."/>
            <person name="Nusbaum C."/>
            <person name="Birren B."/>
        </authorList>
    </citation>
    <scope>NUCLEOTIDE SEQUENCE [LARGE SCALE GENOMIC DNA]</scope>
    <source>
        <strain evidence="2">CJ02B3</strain>
    </source>
</reference>
<dbReference type="Proteomes" id="UP000053236">
    <property type="component" value="Unassembled WGS sequence"/>
</dbReference>
<gene>
    <name evidence="2" type="ORF">L915_19225</name>
    <name evidence="3" type="ORF">L916_19119</name>
</gene>
<evidence type="ECO:0000313" key="2">
    <source>
        <dbReference type="EMBL" id="ETK73884.1"/>
    </source>
</evidence>
<feature type="transmembrane region" description="Helical" evidence="1">
    <location>
        <begin position="53"/>
        <end position="76"/>
    </location>
</feature>
<proteinExistence type="predicted"/>
<organism evidence="3">
    <name type="scientific">Phytophthora nicotianae</name>
    <name type="common">Potato buckeye rot agent</name>
    <name type="synonym">Phytophthora parasitica</name>
    <dbReference type="NCBI Taxonomy" id="4792"/>
    <lineage>
        <taxon>Eukaryota</taxon>
        <taxon>Sar</taxon>
        <taxon>Stramenopiles</taxon>
        <taxon>Oomycota</taxon>
        <taxon>Peronosporomycetes</taxon>
        <taxon>Peronosporales</taxon>
        <taxon>Peronosporaceae</taxon>
        <taxon>Phytophthora</taxon>
    </lineage>
</organism>
<accession>W2I1G4</accession>
<dbReference type="EMBL" id="KI689176">
    <property type="protein sequence ID" value="ETK73884.1"/>
    <property type="molecule type" value="Genomic_DNA"/>
</dbReference>
<dbReference type="AlphaFoldDB" id="W2I1G4"/>
<sequence length="77" mass="8698">MRTLSVASYYWMRYLSKAAFTCGYFPVDRVFALATFSIETDETVFVFFDNLSVALLLTVAYVLLLLMGILLIGGLVR</sequence>
<reference evidence="3" key="2">
    <citation type="submission" date="2013-11" db="EMBL/GenBank/DDBJ databases">
        <title>The Genome Sequence of Phytophthora parasitica CJ05E6.</title>
        <authorList>
            <consortium name="The Broad Institute Genomics Platform"/>
            <person name="Russ C."/>
            <person name="Tyler B."/>
            <person name="Panabieres F."/>
            <person name="Shan W."/>
            <person name="Tripathy S."/>
            <person name="Grunwald N."/>
            <person name="Machado M."/>
            <person name="Johnson C.S."/>
            <person name="Arredondo F."/>
            <person name="Hong C."/>
            <person name="Coffey M."/>
            <person name="Young S.K."/>
            <person name="Zeng Q."/>
            <person name="Gargeya S."/>
            <person name="Fitzgerald M."/>
            <person name="Abouelleil A."/>
            <person name="Alvarado L."/>
            <person name="Chapman S.B."/>
            <person name="Gainer-Dewar J."/>
            <person name="Goldberg J."/>
            <person name="Griggs A."/>
            <person name="Gujja S."/>
            <person name="Hansen M."/>
            <person name="Howarth C."/>
            <person name="Imamovic A."/>
            <person name="Ireland A."/>
            <person name="Larimer J."/>
            <person name="McCowan C."/>
            <person name="Murphy C."/>
            <person name="Pearson M."/>
            <person name="Poon T.W."/>
            <person name="Priest M."/>
            <person name="Roberts A."/>
            <person name="Saif S."/>
            <person name="Shea T."/>
            <person name="Sykes S."/>
            <person name="Wortman J."/>
            <person name="Nusbaum C."/>
            <person name="Birren B."/>
        </authorList>
    </citation>
    <scope>NUCLEOTIDE SEQUENCE [LARGE SCALE GENOMIC DNA]</scope>
    <source>
        <strain evidence="3">CJ05E6</strain>
    </source>
</reference>